<evidence type="ECO:0000313" key="1">
    <source>
        <dbReference type="EMBL" id="KOF95464.1"/>
    </source>
</evidence>
<protein>
    <submittedName>
        <fullName evidence="1">Uncharacterized protein</fullName>
    </submittedName>
</protein>
<reference evidence="1" key="1">
    <citation type="submission" date="2015-07" db="EMBL/GenBank/DDBJ databases">
        <title>MeaNS - Measles Nucleotide Surveillance Program.</title>
        <authorList>
            <person name="Tran T."/>
            <person name="Druce J."/>
        </authorList>
    </citation>
    <scope>NUCLEOTIDE SEQUENCE</scope>
    <source>
        <strain evidence="1">UCB-OBI-ISO-001</strain>
        <tissue evidence="1">Gonad</tissue>
    </source>
</reference>
<organism evidence="1">
    <name type="scientific">Octopus bimaculoides</name>
    <name type="common">California two-spotted octopus</name>
    <dbReference type="NCBI Taxonomy" id="37653"/>
    <lineage>
        <taxon>Eukaryota</taxon>
        <taxon>Metazoa</taxon>
        <taxon>Spiralia</taxon>
        <taxon>Lophotrochozoa</taxon>
        <taxon>Mollusca</taxon>
        <taxon>Cephalopoda</taxon>
        <taxon>Coleoidea</taxon>
        <taxon>Octopodiformes</taxon>
        <taxon>Octopoda</taxon>
        <taxon>Incirrata</taxon>
        <taxon>Octopodidae</taxon>
        <taxon>Octopus</taxon>
    </lineage>
</organism>
<name>A0A0L8I228_OCTBM</name>
<dbReference type="EMBL" id="KQ416735">
    <property type="protein sequence ID" value="KOF95464.1"/>
    <property type="molecule type" value="Genomic_DNA"/>
</dbReference>
<dbReference type="AlphaFoldDB" id="A0A0L8I228"/>
<gene>
    <name evidence="1" type="ORF">OCBIM_22038297mg</name>
</gene>
<accession>A0A0L8I228</accession>
<proteinExistence type="predicted"/>
<sequence length="80" mass="9115">MVMAGIPLITGLHNQASTTTKSCNSYLLRCFLELRIKSDGIRLAMLCNQLSSFLAIFQKSTPGNRQNILVSRLFYEYQRQ</sequence>